<keyword evidence="1" id="KW-1133">Transmembrane helix</keyword>
<keyword evidence="1" id="KW-0812">Transmembrane</keyword>
<protein>
    <submittedName>
        <fullName evidence="2">Uncharacterized protein</fullName>
    </submittedName>
</protein>
<gene>
    <name evidence="2" type="ORF">X927_05705</name>
</gene>
<feature type="transmembrane region" description="Helical" evidence="1">
    <location>
        <begin position="29"/>
        <end position="47"/>
    </location>
</feature>
<dbReference type="EMBL" id="AZRN01000021">
    <property type="protein sequence ID" value="PNR99489.1"/>
    <property type="molecule type" value="Genomic_DNA"/>
</dbReference>
<proteinExistence type="predicted"/>
<keyword evidence="1" id="KW-0472">Membrane</keyword>
<reference evidence="2 3" key="1">
    <citation type="submission" date="2013-12" db="EMBL/GenBank/DDBJ databases">
        <title>Comparative genomics of Petrotoga isolates.</title>
        <authorList>
            <person name="Nesbo C.L."/>
            <person name="Charchuk R."/>
            <person name="Chow K."/>
        </authorList>
    </citation>
    <scope>NUCLEOTIDE SEQUENCE [LARGE SCALE GENOMIC DNA]</scope>
    <source>
        <strain evidence="2 3">DSM 14811</strain>
    </source>
</reference>
<dbReference type="Proteomes" id="UP000236604">
    <property type="component" value="Unassembled WGS sequence"/>
</dbReference>
<sequence length="56" mass="6015">MSKPWLIVVGIYLVIMAIAGFSVATMPNWHAWIDIIVGIIALIVGFMDKGKKGSAA</sequence>
<organism evidence="2 3">
    <name type="scientific">Petrotoga mexicana DSM 14811</name>
    <dbReference type="NCBI Taxonomy" id="1122954"/>
    <lineage>
        <taxon>Bacteria</taxon>
        <taxon>Thermotogati</taxon>
        <taxon>Thermotogota</taxon>
        <taxon>Thermotogae</taxon>
        <taxon>Petrotogales</taxon>
        <taxon>Petrotogaceae</taxon>
        <taxon>Petrotoga</taxon>
    </lineage>
</organism>
<dbReference type="AlphaFoldDB" id="A0A2K1P9M2"/>
<dbReference type="RefSeq" id="WP_158584850.1">
    <property type="nucleotide sequence ID" value="NZ_AZRN01000021.1"/>
</dbReference>
<evidence type="ECO:0000256" key="1">
    <source>
        <dbReference type="SAM" id="Phobius"/>
    </source>
</evidence>
<comment type="caution">
    <text evidence="2">The sequence shown here is derived from an EMBL/GenBank/DDBJ whole genome shotgun (WGS) entry which is preliminary data.</text>
</comment>
<accession>A0A2K1P9M2</accession>
<name>A0A2K1P9M2_9BACT</name>
<keyword evidence="3" id="KW-1185">Reference proteome</keyword>
<feature type="transmembrane region" description="Helical" evidence="1">
    <location>
        <begin position="5"/>
        <end position="23"/>
    </location>
</feature>
<evidence type="ECO:0000313" key="3">
    <source>
        <dbReference type="Proteomes" id="UP000236604"/>
    </source>
</evidence>
<evidence type="ECO:0000313" key="2">
    <source>
        <dbReference type="EMBL" id="PNR99489.1"/>
    </source>
</evidence>